<dbReference type="Pfam" id="PF19137">
    <property type="entry name" value="DUF5820"/>
    <property type="match status" value="1"/>
</dbReference>
<evidence type="ECO:0000313" key="2">
    <source>
        <dbReference type="EMBL" id="SFG34677.1"/>
    </source>
</evidence>
<feature type="region of interest" description="Disordered" evidence="1">
    <location>
        <begin position="1"/>
        <end position="22"/>
    </location>
</feature>
<evidence type="ECO:0000256" key="1">
    <source>
        <dbReference type="SAM" id="MobiDB-lite"/>
    </source>
</evidence>
<dbReference type="InterPro" id="IPR043858">
    <property type="entry name" value="DUF5820"/>
</dbReference>
<feature type="compositionally biased region" description="Basic and acidic residues" evidence="1">
    <location>
        <begin position="128"/>
        <end position="138"/>
    </location>
</feature>
<feature type="region of interest" description="Disordered" evidence="1">
    <location>
        <begin position="53"/>
        <end position="72"/>
    </location>
</feature>
<gene>
    <name evidence="2" type="ORF">SAMN04488063_1757</name>
</gene>
<accession>A0A1I2R7V0</accession>
<dbReference type="AlphaFoldDB" id="A0A1I2R7V0"/>
<organism evidence="2 3">
    <name type="scientific">Halopelagius inordinatus</name>
    <dbReference type="NCBI Taxonomy" id="553467"/>
    <lineage>
        <taxon>Archaea</taxon>
        <taxon>Methanobacteriati</taxon>
        <taxon>Methanobacteriota</taxon>
        <taxon>Stenosarchaea group</taxon>
        <taxon>Halobacteria</taxon>
        <taxon>Halobacteriales</taxon>
        <taxon>Haloferacaceae</taxon>
    </lineage>
</organism>
<dbReference type="Proteomes" id="UP000198876">
    <property type="component" value="Unassembled WGS sequence"/>
</dbReference>
<reference evidence="3" key="1">
    <citation type="submission" date="2016-10" db="EMBL/GenBank/DDBJ databases">
        <authorList>
            <person name="Varghese N."/>
            <person name="Submissions S."/>
        </authorList>
    </citation>
    <scope>NUCLEOTIDE SEQUENCE [LARGE SCALE GENOMIC DNA]</scope>
    <source>
        <strain evidence="3">CGMCC 1.7739</strain>
    </source>
</reference>
<name>A0A1I2R7V0_9EURY</name>
<dbReference type="RefSeq" id="WP_092891311.1">
    <property type="nucleotide sequence ID" value="NZ_FOOQ01000002.1"/>
</dbReference>
<evidence type="ECO:0000313" key="3">
    <source>
        <dbReference type="Proteomes" id="UP000198876"/>
    </source>
</evidence>
<sequence length="149" mass="16740">MNADDAAEGKTEGDAPAGWTLWNDEPEGRRILVYRPDVFKESDFPSECLPTIFVSNGSRGTRPGSTPRDPTWDVTLYLEPQVDAEAETYDSREAAVDAAAELARKFDGGEVDYRSLYQVPREEYFERLDELTGRDTQRYADGSTSDDDE</sequence>
<feature type="region of interest" description="Disordered" evidence="1">
    <location>
        <begin position="128"/>
        <end position="149"/>
    </location>
</feature>
<keyword evidence="3" id="KW-1185">Reference proteome</keyword>
<proteinExistence type="predicted"/>
<dbReference type="EMBL" id="FOOQ01000002">
    <property type="protein sequence ID" value="SFG34677.1"/>
    <property type="molecule type" value="Genomic_DNA"/>
</dbReference>
<protein>
    <submittedName>
        <fullName evidence="2">Uncharacterized protein</fullName>
    </submittedName>
</protein>
<dbReference type="OrthoDB" id="202378at2157"/>